<evidence type="ECO:0000256" key="1">
    <source>
        <dbReference type="ARBA" id="ARBA00023125"/>
    </source>
</evidence>
<dbReference type="InterPro" id="IPR036271">
    <property type="entry name" value="Tet_transcr_reg_TetR-rel_C_sf"/>
</dbReference>
<evidence type="ECO:0000313" key="6">
    <source>
        <dbReference type="Proteomes" id="UP000739180"/>
    </source>
</evidence>
<dbReference type="InterPro" id="IPR050109">
    <property type="entry name" value="HTH-type_TetR-like_transc_reg"/>
</dbReference>
<dbReference type="Pfam" id="PF17938">
    <property type="entry name" value="TetR_C_29"/>
    <property type="match status" value="1"/>
</dbReference>
<dbReference type="SUPFAM" id="SSF48498">
    <property type="entry name" value="Tetracyclin repressor-like, C-terminal domain"/>
    <property type="match status" value="1"/>
</dbReference>
<gene>
    <name evidence="5" type="ORF">FGS76_13820</name>
</gene>
<keyword evidence="1 2" id="KW-0238">DNA-binding</keyword>
<evidence type="ECO:0000256" key="2">
    <source>
        <dbReference type="PROSITE-ProRule" id="PRU00335"/>
    </source>
</evidence>
<dbReference type="Gene3D" id="1.10.10.60">
    <property type="entry name" value="Homeodomain-like"/>
    <property type="match status" value="1"/>
</dbReference>
<dbReference type="PANTHER" id="PTHR30328:SF54">
    <property type="entry name" value="HTH-TYPE TRANSCRIPTIONAL REPRESSOR SCO4008"/>
    <property type="match status" value="1"/>
</dbReference>
<dbReference type="Gene3D" id="1.10.357.10">
    <property type="entry name" value="Tetracycline Repressor, domain 2"/>
    <property type="match status" value="1"/>
</dbReference>
<comment type="caution">
    <text evidence="5">The sequence shown here is derived from an EMBL/GenBank/DDBJ whole genome shotgun (WGS) entry which is preliminary data.</text>
</comment>
<proteinExistence type="predicted"/>
<evidence type="ECO:0000256" key="3">
    <source>
        <dbReference type="SAM" id="MobiDB-lite"/>
    </source>
</evidence>
<dbReference type="PROSITE" id="PS50977">
    <property type="entry name" value="HTH_TETR_2"/>
    <property type="match status" value="1"/>
</dbReference>
<dbReference type="InterPro" id="IPR001647">
    <property type="entry name" value="HTH_TetR"/>
</dbReference>
<feature type="DNA-binding region" description="H-T-H motif" evidence="2">
    <location>
        <begin position="131"/>
        <end position="150"/>
    </location>
</feature>
<accession>A0ABY2XJD5</accession>
<evidence type="ECO:0000313" key="5">
    <source>
        <dbReference type="EMBL" id="TMW11649.1"/>
    </source>
</evidence>
<feature type="compositionally biased region" description="Basic residues" evidence="3">
    <location>
        <begin position="80"/>
        <end position="91"/>
    </location>
</feature>
<evidence type="ECO:0000259" key="4">
    <source>
        <dbReference type="PROSITE" id="PS50977"/>
    </source>
</evidence>
<dbReference type="InterPro" id="IPR041474">
    <property type="entry name" value="NicS_C"/>
</dbReference>
<sequence length="307" mass="35714">MPAANAHVIRAASPKRSCLEAFRERRSQGKSGITIAKEHAIVLSRAHFSCRLCGQCRTITKGARAVANRFFSFQEPLVKPTRKSPARKKTPVKSGAPERPKRVRRNPERLIAAILNAAIEEFSNHGFSGARIDRISKRANTVDRMLYYYFGNKERLYEAVLEEVYRNLIEEQRQFVPPEGDPVNGMDELITHMWEHYMNHPEFIRLVMSENLLYGRYIRQSEHIKQVSFPLVRIIDEILKSGKKKNIFRPDADTNFILMTIMSMGFFYVSNQYTYTYWLSKELTPNLRSDAWLGHMKTVIFDHLMVR</sequence>
<dbReference type="PRINTS" id="PR00455">
    <property type="entry name" value="HTHTETR"/>
</dbReference>
<name>A0ABY2XJD5_9GAMM</name>
<dbReference type="Proteomes" id="UP000739180">
    <property type="component" value="Unassembled WGS sequence"/>
</dbReference>
<feature type="region of interest" description="Disordered" evidence="3">
    <location>
        <begin position="79"/>
        <end position="103"/>
    </location>
</feature>
<dbReference type="Pfam" id="PF00440">
    <property type="entry name" value="TetR_N"/>
    <property type="match status" value="1"/>
</dbReference>
<keyword evidence="6" id="KW-1185">Reference proteome</keyword>
<dbReference type="InterPro" id="IPR009057">
    <property type="entry name" value="Homeodomain-like_sf"/>
</dbReference>
<dbReference type="EMBL" id="VCQT01000040">
    <property type="protein sequence ID" value="TMW11649.1"/>
    <property type="molecule type" value="Genomic_DNA"/>
</dbReference>
<feature type="domain" description="HTH tetR-type" evidence="4">
    <location>
        <begin position="108"/>
        <end position="168"/>
    </location>
</feature>
<organism evidence="5 6">
    <name type="scientific">Alloalcanivorax gelatiniphagus</name>
    <dbReference type="NCBI Taxonomy" id="1194167"/>
    <lineage>
        <taxon>Bacteria</taxon>
        <taxon>Pseudomonadati</taxon>
        <taxon>Pseudomonadota</taxon>
        <taxon>Gammaproteobacteria</taxon>
        <taxon>Oceanospirillales</taxon>
        <taxon>Alcanivoracaceae</taxon>
        <taxon>Alloalcanivorax</taxon>
    </lineage>
</organism>
<dbReference type="SUPFAM" id="SSF46689">
    <property type="entry name" value="Homeodomain-like"/>
    <property type="match status" value="1"/>
</dbReference>
<dbReference type="PANTHER" id="PTHR30328">
    <property type="entry name" value="TRANSCRIPTIONAL REPRESSOR"/>
    <property type="match status" value="1"/>
</dbReference>
<reference evidence="5 6" key="1">
    <citation type="submission" date="2019-05" db="EMBL/GenBank/DDBJ databases">
        <title>Genome of Alcanivorax gelatiniphagus, an oil degrading marine bacteria.</title>
        <authorList>
            <person name="Kwon K.K."/>
        </authorList>
    </citation>
    <scope>NUCLEOTIDE SEQUENCE [LARGE SCALE GENOMIC DNA]</scope>
    <source>
        <strain evidence="5 6">MEBiC 08158</strain>
    </source>
</reference>
<protein>
    <submittedName>
        <fullName evidence="5">TetR/AcrR family transcriptional regulator</fullName>
    </submittedName>
</protein>